<reference evidence="2" key="1">
    <citation type="submission" date="2016-11" db="UniProtKB">
        <authorList>
            <consortium name="WormBaseParasite"/>
        </authorList>
    </citation>
    <scope>IDENTIFICATION</scope>
</reference>
<proteinExistence type="predicted"/>
<accession>A0A1I8AV95</accession>
<sequence length="215" mass="25562">MKAELLREPEMSTSLLWSGKPSIYITVNIIANLYWKNNEILAFDRRTKRNDCIITRRNPQYNEGLYLMSEGLRITKVDILFESLSVRYTDIFEMKVYSYCRQGELVCFQTEKDGPMKLFHLSTKKIYPAPICAGLEYFDYYGCNFIHKNYLCFTTKNLDFIYKLDLNREGKMLKWPITRSARMNWFQWGDRRECLGSTVYGDFAFIAIYTFSSWI</sequence>
<name>A0A1I8AV95_9BILA</name>
<protein>
    <submittedName>
        <fullName evidence="2">DUF295 domain-containing protein</fullName>
    </submittedName>
</protein>
<dbReference type="Proteomes" id="UP000095287">
    <property type="component" value="Unplaced"/>
</dbReference>
<evidence type="ECO:0000313" key="1">
    <source>
        <dbReference type="Proteomes" id="UP000095287"/>
    </source>
</evidence>
<dbReference type="AlphaFoldDB" id="A0A1I8AV95"/>
<keyword evidence="1" id="KW-1185">Reference proteome</keyword>
<evidence type="ECO:0000313" key="2">
    <source>
        <dbReference type="WBParaSite" id="L893_g9546.t1"/>
    </source>
</evidence>
<organism evidence="1 2">
    <name type="scientific">Steinernema glaseri</name>
    <dbReference type="NCBI Taxonomy" id="37863"/>
    <lineage>
        <taxon>Eukaryota</taxon>
        <taxon>Metazoa</taxon>
        <taxon>Ecdysozoa</taxon>
        <taxon>Nematoda</taxon>
        <taxon>Chromadorea</taxon>
        <taxon>Rhabditida</taxon>
        <taxon>Tylenchina</taxon>
        <taxon>Panagrolaimomorpha</taxon>
        <taxon>Strongyloidoidea</taxon>
        <taxon>Steinernematidae</taxon>
        <taxon>Steinernema</taxon>
    </lineage>
</organism>
<dbReference type="WBParaSite" id="L893_g9546.t1">
    <property type="protein sequence ID" value="L893_g9546.t1"/>
    <property type="gene ID" value="L893_g9546"/>
</dbReference>